<evidence type="ECO:0000313" key="2">
    <source>
        <dbReference type="EnsemblPlants" id="OB06G22620.1"/>
    </source>
</evidence>
<feature type="region of interest" description="Disordered" evidence="1">
    <location>
        <begin position="1"/>
        <end position="109"/>
    </location>
</feature>
<evidence type="ECO:0008006" key="4">
    <source>
        <dbReference type="Google" id="ProtNLM"/>
    </source>
</evidence>
<keyword evidence="3" id="KW-1185">Reference proteome</keyword>
<evidence type="ECO:0000256" key="1">
    <source>
        <dbReference type="SAM" id="MobiDB-lite"/>
    </source>
</evidence>
<sequence length="109" mass="11187">MADEVGRTGHWPKGQEADSGPREGREREHDRANPRGSGTKQGRGADGSASAGGKEGEGDRAVVVGGVTTGGSAQPVKAATTAQAGERSRATQRPTGRRRHRAVADGDDT</sequence>
<organism evidence="2">
    <name type="scientific">Oryza brachyantha</name>
    <name type="common">malo sina</name>
    <dbReference type="NCBI Taxonomy" id="4533"/>
    <lineage>
        <taxon>Eukaryota</taxon>
        <taxon>Viridiplantae</taxon>
        <taxon>Streptophyta</taxon>
        <taxon>Embryophyta</taxon>
        <taxon>Tracheophyta</taxon>
        <taxon>Spermatophyta</taxon>
        <taxon>Magnoliopsida</taxon>
        <taxon>Liliopsida</taxon>
        <taxon>Poales</taxon>
        <taxon>Poaceae</taxon>
        <taxon>BOP clade</taxon>
        <taxon>Oryzoideae</taxon>
        <taxon>Oryzeae</taxon>
        <taxon>Oryzinae</taxon>
        <taxon>Oryza</taxon>
    </lineage>
</organism>
<reference evidence="2" key="2">
    <citation type="submission" date="2013-04" db="UniProtKB">
        <authorList>
            <consortium name="EnsemblPlants"/>
        </authorList>
    </citation>
    <scope>IDENTIFICATION</scope>
</reference>
<feature type="compositionally biased region" description="Basic and acidic residues" evidence="1">
    <location>
        <begin position="1"/>
        <end position="33"/>
    </location>
</feature>
<protein>
    <recommendedName>
        <fullName evidence="4">DUF834 domain-containing protein</fullName>
    </recommendedName>
</protein>
<dbReference type="AlphaFoldDB" id="J3ME18"/>
<dbReference type="EnsemblPlants" id="OB06G22620.1">
    <property type="protein sequence ID" value="OB06G22620.1"/>
    <property type="gene ID" value="OB06G22620"/>
</dbReference>
<proteinExistence type="predicted"/>
<name>J3ME18_ORYBR</name>
<dbReference type="HOGENOM" id="CLU_174310_0_0_1"/>
<reference evidence="2" key="1">
    <citation type="journal article" date="2013" name="Nat. Commun.">
        <title>Whole-genome sequencing of Oryza brachyantha reveals mechanisms underlying Oryza genome evolution.</title>
        <authorList>
            <person name="Chen J."/>
            <person name="Huang Q."/>
            <person name="Gao D."/>
            <person name="Wang J."/>
            <person name="Lang Y."/>
            <person name="Liu T."/>
            <person name="Li B."/>
            <person name="Bai Z."/>
            <person name="Luis Goicoechea J."/>
            <person name="Liang C."/>
            <person name="Chen C."/>
            <person name="Zhang W."/>
            <person name="Sun S."/>
            <person name="Liao Y."/>
            <person name="Zhang X."/>
            <person name="Yang L."/>
            <person name="Song C."/>
            <person name="Wang M."/>
            <person name="Shi J."/>
            <person name="Liu G."/>
            <person name="Liu J."/>
            <person name="Zhou H."/>
            <person name="Zhou W."/>
            <person name="Yu Q."/>
            <person name="An N."/>
            <person name="Chen Y."/>
            <person name="Cai Q."/>
            <person name="Wang B."/>
            <person name="Liu B."/>
            <person name="Min J."/>
            <person name="Huang Y."/>
            <person name="Wu H."/>
            <person name="Li Z."/>
            <person name="Zhang Y."/>
            <person name="Yin Y."/>
            <person name="Song W."/>
            <person name="Jiang J."/>
            <person name="Jackson S.A."/>
            <person name="Wing R.A."/>
            <person name="Wang J."/>
            <person name="Chen M."/>
        </authorList>
    </citation>
    <scope>NUCLEOTIDE SEQUENCE [LARGE SCALE GENOMIC DNA]</scope>
    <source>
        <strain evidence="2">cv. IRGC 101232</strain>
    </source>
</reference>
<evidence type="ECO:0000313" key="3">
    <source>
        <dbReference type="Proteomes" id="UP000006038"/>
    </source>
</evidence>
<accession>J3ME18</accession>
<dbReference type="Proteomes" id="UP000006038">
    <property type="component" value="Chromosome 6"/>
</dbReference>
<dbReference type="Gramene" id="OB06G22620.1">
    <property type="protein sequence ID" value="OB06G22620.1"/>
    <property type="gene ID" value="OB06G22620"/>
</dbReference>